<gene>
    <name evidence="4" type="ORF">SAMN04488554_4274</name>
</gene>
<dbReference type="Pfam" id="PF00583">
    <property type="entry name" value="Acetyltransf_1"/>
    <property type="match status" value="1"/>
</dbReference>
<evidence type="ECO:0000313" key="5">
    <source>
        <dbReference type="Proteomes" id="UP000199220"/>
    </source>
</evidence>
<dbReference type="OrthoDB" id="5243635at2"/>
<dbReference type="PANTHER" id="PTHR43877:SF1">
    <property type="entry name" value="ACETYLTRANSFERASE"/>
    <property type="match status" value="1"/>
</dbReference>
<dbReference type="EMBL" id="FNTX01000002">
    <property type="protein sequence ID" value="SEF00195.1"/>
    <property type="molecule type" value="Genomic_DNA"/>
</dbReference>
<dbReference type="STRING" id="648782.SAMN04488554_4274"/>
<dbReference type="InterPro" id="IPR016181">
    <property type="entry name" value="Acyl_CoA_acyltransferase"/>
</dbReference>
<keyword evidence="4" id="KW-0689">Ribosomal protein</keyword>
<dbReference type="InterPro" id="IPR000182">
    <property type="entry name" value="GNAT_dom"/>
</dbReference>
<sequence length="159" mass="17354">MTTARIRPAHAGDAAALHALHTATWREAYADLLPEHVFEARERDGLPAWEHRLTDMAGPSVWLAHRDGEPVGFAWAEAAGTGQVRALELAALYVRASEYGQGTAANLLQLATGDAPCMLWVAQDNPRALAFYRKHGFEADGAARRVDAWGNLAVVRMVR</sequence>
<dbReference type="Proteomes" id="UP000199220">
    <property type="component" value="Unassembled WGS sequence"/>
</dbReference>
<evidence type="ECO:0000256" key="1">
    <source>
        <dbReference type="ARBA" id="ARBA00022679"/>
    </source>
</evidence>
<proteinExistence type="predicted"/>
<evidence type="ECO:0000313" key="4">
    <source>
        <dbReference type="EMBL" id="SEF00195.1"/>
    </source>
</evidence>
<feature type="domain" description="N-acetyltransferase" evidence="3">
    <location>
        <begin position="4"/>
        <end position="159"/>
    </location>
</feature>
<dbReference type="SUPFAM" id="SSF55729">
    <property type="entry name" value="Acyl-CoA N-acyltransferases (Nat)"/>
    <property type="match status" value="1"/>
</dbReference>
<dbReference type="Gene3D" id="3.40.630.30">
    <property type="match status" value="1"/>
</dbReference>
<evidence type="ECO:0000259" key="3">
    <source>
        <dbReference type="PROSITE" id="PS51186"/>
    </source>
</evidence>
<dbReference type="GO" id="GO:0005840">
    <property type="term" value="C:ribosome"/>
    <property type="evidence" value="ECO:0007669"/>
    <property type="project" value="UniProtKB-KW"/>
</dbReference>
<accession>A0A1H5NF60</accession>
<dbReference type="PROSITE" id="PS51186">
    <property type="entry name" value="GNAT"/>
    <property type="match status" value="1"/>
</dbReference>
<name>A0A1H5NF60_9MICO</name>
<evidence type="ECO:0000256" key="2">
    <source>
        <dbReference type="ARBA" id="ARBA00023315"/>
    </source>
</evidence>
<dbReference type="PANTHER" id="PTHR43877">
    <property type="entry name" value="AMINOALKYLPHOSPHONATE N-ACETYLTRANSFERASE-RELATED-RELATED"/>
    <property type="match status" value="1"/>
</dbReference>
<protein>
    <submittedName>
        <fullName evidence="4">Ribosomal protein S18 acetylase RimI</fullName>
    </submittedName>
</protein>
<reference evidence="5" key="1">
    <citation type="submission" date="2016-10" db="EMBL/GenBank/DDBJ databases">
        <authorList>
            <person name="Varghese N."/>
            <person name="Submissions S."/>
        </authorList>
    </citation>
    <scope>NUCLEOTIDE SEQUENCE [LARGE SCALE GENOMIC DNA]</scope>
    <source>
        <strain evidence="5">DSM 21368</strain>
    </source>
</reference>
<keyword evidence="4" id="KW-0687">Ribonucleoprotein</keyword>
<dbReference type="RefSeq" id="WP_089775468.1">
    <property type="nucleotide sequence ID" value="NZ_FNTX01000002.1"/>
</dbReference>
<dbReference type="InterPro" id="IPR050832">
    <property type="entry name" value="Bact_Acetyltransf"/>
</dbReference>
<keyword evidence="5" id="KW-1185">Reference proteome</keyword>
<organism evidence="4 5">
    <name type="scientific">Ruania alba</name>
    <dbReference type="NCBI Taxonomy" id="648782"/>
    <lineage>
        <taxon>Bacteria</taxon>
        <taxon>Bacillati</taxon>
        <taxon>Actinomycetota</taxon>
        <taxon>Actinomycetes</taxon>
        <taxon>Micrococcales</taxon>
        <taxon>Ruaniaceae</taxon>
        <taxon>Ruania</taxon>
    </lineage>
</organism>
<dbReference type="GO" id="GO:0016747">
    <property type="term" value="F:acyltransferase activity, transferring groups other than amino-acyl groups"/>
    <property type="evidence" value="ECO:0007669"/>
    <property type="project" value="InterPro"/>
</dbReference>
<keyword evidence="2" id="KW-0012">Acyltransferase</keyword>
<dbReference type="AlphaFoldDB" id="A0A1H5NF60"/>
<keyword evidence="1" id="KW-0808">Transferase</keyword>